<comment type="caution">
    <text evidence="2">The sequence shown here is derived from an EMBL/GenBank/DDBJ whole genome shotgun (WGS) entry which is preliminary data.</text>
</comment>
<evidence type="ECO:0000256" key="1">
    <source>
        <dbReference type="SAM" id="SignalP"/>
    </source>
</evidence>
<dbReference type="AlphaFoldDB" id="A0AAW2YS62"/>
<name>A0AAW2YS62_9EUKA</name>
<organism evidence="2 3">
    <name type="scientific">Acrasis kona</name>
    <dbReference type="NCBI Taxonomy" id="1008807"/>
    <lineage>
        <taxon>Eukaryota</taxon>
        <taxon>Discoba</taxon>
        <taxon>Heterolobosea</taxon>
        <taxon>Tetramitia</taxon>
        <taxon>Eutetramitia</taxon>
        <taxon>Acrasidae</taxon>
        <taxon>Acrasis</taxon>
    </lineage>
</organism>
<sequence>MNKSLVALCLILATCACTIMDVTRARLERNVGETLYTFESPYVIDGPLVDRHMVNGVQDARFVHTYIARNKYTVHQFTINDNQGIANTHAWIPSCHEYKDHYVHTALVGPLTDSRFQIPSRLFKRQNNINWELPEGYGAVFGLHPPVERGQKRYTLNITRPLGTYPDRWYIPYNSGNQDPDCQAFQRYTNDTSTGVLGCGYPPERCPGSPYPYNYTANFCPHYKVGNFCGDKPWRWINERNLSAGKYYFVYWEESGRAIDFSAYSGYDTTAVMGKLDTPACRNLSPQGLPDSCACGKRGAGVLPPGCIPLYPAAVQRVFLMYELLNGGSTLHTDCRWVNNNPTVPSV</sequence>
<keyword evidence="3" id="KW-1185">Reference proteome</keyword>
<proteinExistence type="predicted"/>
<dbReference type="PROSITE" id="PS51257">
    <property type="entry name" value="PROKAR_LIPOPROTEIN"/>
    <property type="match status" value="1"/>
</dbReference>
<feature type="signal peptide" evidence="1">
    <location>
        <begin position="1"/>
        <end position="16"/>
    </location>
</feature>
<gene>
    <name evidence="2" type="ORF">AKO1_010975</name>
</gene>
<protein>
    <submittedName>
        <fullName evidence="2">Ras-related protein Rab</fullName>
    </submittedName>
</protein>
<reference evidence="2 3" key="1">
    <citation type="submission" date="2024-03" db="EMBL/GenBank/DDBJ databases">
        <title>The Acrasis kona genome and developmental transcriptomes reveal deep origins of eukaryotic multicellular pathways.</title>
        <authorList>
            <person name="Sheikh S."/>
            <person name="Fu C.-J."/>
            <person name="Brown M.W."/>
            <person name="Baldauf S.L."/>
        </authorList>
    </citation>
    <scope>NUCLEOTIDE SEQUENCE [LARGE SCALE GENOMIC DNA]</scope>
    <source>
        <strain evidence="2 3">ATCC MYA-3509</strain>
    </source>
</reference>
<feature type="chain" id="PRO_5043509238" evidence="1">
    <location>
        <begin position="17"/>
        <end position="347"/>
    </location>
</feature>
<evidence type="ECO:0000313" key="2">
    <source>
        <dbReference type="EMBL" id="KAL0479640.1"/>
    </source>
</evidence>
<accession>A0AAW2YS62</accession>
<keyword evidence="1" id="KW-0732">Signal</keyword>
<dbReference type="Proteomes" id="UP001431209">
    <property type="component" value="Unassembled WGS sequence"/>
</dbReference>
<dbReference type="EMBL" id="JAOPGA020000585">
    <property type="protein sequence ID" value="KAL0479640.1"/>
    <property type="molecule type" value="Genomic_DNA"/>
</dbReference>
<evidence type="ECO:0000313" key="3">
    <source>
        <dbReference type="Proteomes" id="UP001431209"/>
    </source>
</evidence>